<dbReference type="CTD" id="184274"/>
<evidence type="ECO:0000313" key="4">
    <source>
        <dbReference type="WormBase" id="F10A3.3"/>
    </source>
</evidence>
<dbReference type="CDD" id="cd22150">
    <property type="entry name" value="F-box_CeFBXA-like"/>
    <property type="match status" value="1"/>
</dbReference>
<evidence type="ECO:0000313" key="3">
    <source>
        <dbReference type="Proteomes" id="UP000001940"/>
    </source>
</evidence>
<dbReference type="HOGENOM" id="CLU_1448956_0_0_1"/>
<dbReference type="KEGG" id="cel:CELE_F10A3.3"/>
<protein>
    <submittedName>
        <fullName evidence="2">F-box domain-containing protein</fullName>
    </submittedName>
</protein>
<dbReference type="Proteomes" id="UP000001940">
    <property type="component" value="Chromosome V"/>
</dbReference>
<dbReference type="InterPro" id="IPR001810">
    <property type="entry name" value="F-box_dom"/>
</dbReference>
<dbReference type="SMR" id="O45336"/>
<feature type="domain" description="F-box" evidence="1">
    <location>
        <begin position="16"/>
        <end position="63"/>
    </location>
</feature>
<dbReference type="PIR" id="T20678">
    <property type="entry name" value="T20678"/>
</dbReference>
<evidence type="ECO:0000259" key="1">
    <source>
        <dbReference type="PROSITE" id="PS50181"/>
    </source>
</evidence>
<organism evidence="2 3">
    <name type="scientific">Caenorhabditis elegans</name>
    <dbReference type="NCBI Taxonomy" id="6239"/>
    <lineage>
        <taxon>Eukaryota</taxon>
        <taxon>Metazoa</taxon>
        <taxon>Ecdysozoa</taxon>
        <taxon>Nematoda</taxon>
        <taxon>Chromadorea</taxon>
        <taxon>Rhabditida</taxon>
        <taxon>Rhabditina</taxon>
        <taxon>Rhabditomorpha</taxon>
        <taxon>Rhabditoidea</taxon>
        <taxon>Rhabditidae</taxon>
        <taxon>Peloderinae</taxon>
        <taxon>Caenorhabditis</taxon>
    </lineage>
</organism>
<evidence type="ECO:0000313" key="2">
    <source>
        <dbReference type="EMBL" id="CAB07341.1"/>
    </source>
</evidence>
<dbReference type="UCSC" id="F10A3.3">
    <property type="organism name" value="c. elegans"/>
</dbReference>
<name>O45336_CAEEL</name>
<dbReference type="GeneID" id="184274"/>
<keyword evidence="3" id="KW-1185">Reference proteome</keyword>
<dbReference type="PROSITE" id="PS50181">
    <property type="entry name" value="FBOX"/>
    <property type="match status" value="1"/>
</dbReference>
<dbReference type="SUPFAM" id="SSF81383">
    <property type="entry name" value="F-box domain"/>
    <property type="match status" value="1"/>
</dbReference>
<dbReference type="Bgee" id="WBGene00008633">
    <property type="expression patterns" value="Expressed in adult organism and 1 other cell type or tissue"/>
</dbReference>
<sequence length="187" mass="22034">MAELEPEGASINKIKQSLFVNLPADVINEILKKLTPIDKLTLRKVCTFFRDTIDSKAYGFKIIEFHLLFDWVMLVLDKEIFKYASREQHGCWVSNGLNEHHFQEEYFLKLAIDDLAVILKDQSQKLDLLEVCVCDRATKRSRDYFFPALLKMLVTVDYRKIEKFDGDFPEIWDIWKKYQDTVLSSNK</sequence>
<dbReference type="WormBase" id="F10A3.3">
    <property type="protein sequence ID" value="CE15770"/>
    <property type="gene ID" value="WBGene00008633"/>
    <property type="gene designation" value="fbxa-18"/>
</dbReference>
<dbReference type="AGR" id="WB:WBGene00008633"/>
<dbReference type="Pfam" id="PF00646">
    <property type="entry name" value="F-box"/>
    <property type="match status" value="1"/>
</dbReference>
<reference evidence="2 3" key="1">
    <citation type="journal article" date="1998" name="Science">
        <title>Genome sequence of the nematode C. elegans: a platform for investigating biology.</title>
        <authorList>
            <consortium name="The C. elegans sequencing consortium"/>
            <person name="Sulson J.E."/>
            <person name="Waterston R."/>
        </authorList>
    </citation>
    <scope>NUCLEOTIDE SEQUENCE [LARGE SCALE GENOMIC DNA]</scope>
    <source>
        <strain evidence="2 3">Bristol N2</strain>
    </source>
</reference>
<proteinExistence type="predicted"/>
<dbReference type="EMBL" id="BX284605">
    <property type="protein sequence ID" value="CAB07341.1"/>
    <property type="molecule type" value="Genomic_DNA"/>
</dbReference>
<dbReference type="InParanoid" id="O45336"/>
<dbReference type="SMART" id="SM00256">
    <property type="entry name" value="FBOX"/>
    <property type="match status" value="1"/>
</dbReference>
<dbReference type="InterPro" id="IPR036047">
    <property type="entry name" value="F-box-like_dom_sf"/>
</dbReference>
<dbReference type="RefSeq" id="NP_507066.1">
    <property type="nucleotide sequence ID" value="NM_074665.3"/>
</dbReference>
<dbReference type="AlphaFoldDB" id="O45336"/>
<dbReference type="OrthoDB" id="5910774at2759"/>
<gene>
    <name evidence="2 4" type="primary">fbxa-18</name>
    <name evidence="2" type="ORF">CELE_F10A3.3</name>
    <name evidence="4" type="ORF">F10A3.3</name>
</gene>
<dbReference type="PaxDb" id="6239-F10A3.3"/>
<accession>O45336</accession>
<dbReference type="PhylomeDB" id="O45336"/>